<dbReference type="EMBL" id="CM047582">
    <property type="protein sequence ID" value="KAI9915835.1"/>
    <property type="molecule type" value="Genomic_DNA"/>
</dbReference>
<evidence type="ECO:0000313" key="2">
    <source>
        <dbReference type="Proteomes" id="UP001163321"/>
    </source>
</evidence>
<protein>
    <submittedName>
        <fullName evidence="1">Uncharacterized protein</fullName>
    </submittedName>
</protein>
<accession>A0ACC0WAI0</accession>
<sequence>MRLMNIPHDRVDVHGGAVAIGHPIGMSGTRIMGTLIHILKEKDATMDVLPSVTVAAARVQ</sequence>
<reference evidence="1 2" key="1">
    <citation type="journal article" date="2022" name="bioRxiv">
        <title>The genome of the oomycete Peronosclerospora sorghi, a cosmopolitan pathogen of maize and sorghum, is inflated with dispersed pseudogenes.</title>
        <authorList>
            <person name="Fletcher K."/>
            <person name="Martin F."/>
            <person name="Isakeit T."/>
            <person name="Cavanaugh K."/>
            <person name="Magill C."/>
            <person name="Michelmore R."/>
        </authorList>
    </citation>
    <scope>NUCLEOTIDE SEQUENCE [LARGE SCALE GENOMIC DNA]</scope>
    <source>
        <strain evidence="1">P6</strain>
    </source>
</reference>
<evidence type="ECO:0000313" key="1">
    <source>
        <dbReference type="EMBL" id="KAI9915835.1"/>
    </source>
</evidence>
<proteinExistence type="predicted"/>
<gene>
    <name evidence="1" type="ORF">PsorP6_006901</name>
</gene>
<comment type="caution">
    <text evidence="1">The sequence shown here is derived from an EMBL/GenBank/DDBJ whole genome shotgun (WGS) entry which is preliminary data.</text>
</comment>
<name>A0ACC0WAI0_9STRA</name>
<organism evidence="1 2">
    <name type="scientific">Peronosclerospora sorghi</name>
    <dbReference type="NCBI Taxonomy" id="230839"/>
    <lineage>
        <taxon>Eukaryota</taxon>
        <taxon>Sar</taxon>
        <taxon>Stramenopiles</taxon>
        <taxon>Oomycota</taxon>
        <taxon>Peronosporomycetes</taxon>
        <taxon>Peronosporales</taxon>
        <taxon>Peronosporaceae</taxon>
        <taxon>Peronosclerospora</taxon>
    </lineage>
</organism>
<keyword evidence="2" id="KW-1185">Reference proteome</keyword>
<dbReference type="Proteomes" id="UP001163321">
    <property type="component" value="Chromosome 3"/>
</dbReference>